<organism evidence="2 3">
    <name type="scientific">Symbiodinium pilosum</name>
    <name type="common">Dinoflagellate</name>
    <dbReference type="NCBI Taxonomy" id="2952"/>
    <lineage>
        <taxon>Eukaryota</taxon>
        <taxon>Sar</taxon>
        <taxon>Alveolata</taxon>
        <taxon>Dinophyceae</taxon>
        <taxon>Suessiales</taxon>
        <taxon>Symbiodiniaceae</taxon>
        <taxon>Symbiodinium</taxon>
    </lineage>
</organism>
<sequence>MENRRSDGRPSRFGRIFSSLLPMQSRVVRAEEVPPPSPVETKPAEPAPSPEESAVQFEMIHREWQNISMQ</sequence>
<keyword evidence="3" id="KW-1185">Reference proteome</keyword>
<dbReference type="EMBL" id="CAJNIZ010018058">
    <property type="protein sequence ID" value="CAE7405983.1"/>
    <property type="molecule type" value="Genomic_DNA"/>
</dbReference>
<dbReference type="Proteomes" id="UP000649617">
    <property type="component" value="Unassembled WGS sequence"/>
</dbReference>
<dbReference type="AlphaFoldDB" id="A0A812QVA6"/>
<feature type="non-terminal residue" evidence="2">
    <location>
        <position position="70"/>
    </location>
</feature>
<gene>
    <name evidence="2" type="primary">TOM40-1</name>
    <name evidence="2" type="ORF">SPIL2461_LOCUS10020</name>
</gene>
<feature type="region of interest" description="Disordered" evidence="1">
    <location>
        <begin position="27"/>
        <end position="53"/>
    </location>
</feature>
<proteinExistence type="predicted"/>
<protein>
    <submittedName>
        <fullName evidence="2">TOM40-1 protein</fullName>
    </submittedName>
</protein>
<evidence type="ECO:0000313" key="2">
    <source>
        <dbReference type="EMBL" id="CAE7405983.1"/>
    </source>
</evidence>
<evidence type="ECO:0000313" key="3">
    <source>
        <dbReference type="Proteomes" id="UP000649617"/>
    </source>
</evidence>
<comment type="caution">
    <text evidence="2">The sequence shown here is derived from an EMBL/GenBank/DDBJ whole genome shotgun (WGS) entry which is preliminary data.</text>
</comment>
<reference evidence="2" key="1">
    <citation type="submission" date="2021-02" db="EMBL/GenBank/DDBJ databases">
        <authorList>
            <person name="Dougan E. K."/>
            <person name="Rhodes N."/>
            <person name="Thang M."/>
            <person name="Chan C."/>
        </authorList>
    </citation>
    <scope>NUCLEOTIDE SEQUENCE</scope>
</reference>
<name>A0A812QVA6_SYMPI</name>
<accession>A0A812QVA6</accession>
<evidence type="ECO:0000256" key="1">
    <source>
        <dbReference type="SAM" id="MobiDB-lite"/>
    </source>
</evidence>